<organism evidence="2 3">
    <name type="scientific">Algoriphagus hitonicola</name>
    <dbReference type="NCBI Taxonomy" id="435880"/>
    <lineage>
        <taxon>Bacteria</taxon>
        <taxon>Pseudomonadati</taxon>
        <taxon>Bacteroidota</taxon>
        <taxon>Cytophagia</taxon>
        <taxon>Cytophagales</taxon>
        <taxon>Cyclobacteriaceae</taxon>
        <taxon>Algoriphagus</taxon>
    </lineage>
</organism>
<dbReference type="Pfam" id="PF14903">
    <property type="entry name" value="WG_beta_rep"/>
    <property type="match status" value="3"/>
</dbReference>
<dbReference type="AlphaFoldDB" id="A0A1I2TIR0"/>
<dbReference type="PANTHER" id="PTHR37841">
    <property type="entry name" value="GLR2918 PROTEIN"/>
    <property type="match status" value="1"/>
</dbReference>
<proteinExistence type="predicted"/>
<keyword evidence="1" id="KW-0732">Signal</keyword>
<sequence length="520" mass="59646">MYRLKLSLVVLISCLSVFPSFCQTWELYNSQYQLQSRLVYQSIFLLSESVKIGKTDSSLFLLNSQYQPSVNLEGDELYQYLEPWILVKNQKGIGAFHEYGQKVLPLEFEEIETYLNLLLARKGNEYWIYDRGKDKSSFLGEFDQAKITHNGQVIAQKSGKFFLPLSPNPSQGYLQLSDNEGDYLLAQTETGFGLINMEGRTILEPIIDSLIHTRGDFYYGYDEDQYLLIEGHPIRANVRYNSFHKITYENDLMLEYIHGKLRRVMEEDGILLDAVGMTEVNRIERDIYQVRFRDQKLGLLGKQGWLVQPTDSLEGIFNGKGGLFPAQKNGLFGFVNQRGEWKIEPEYQEVSTFSESIAAFKHGGFWGLMDSRGSILSSAQWNEIKGFSQNFALASKDQKWFLLDKSGHSIFEDGFDQISRTDGGYFLFSKNGKIGLANAQGKLLLEAEYDFVQREKSDLIIVRKNEKMGVISESGDVKLPLDYEEISIDQTTQQILARGTYQPIIVVEEEPIKQKRKRGQ</sequence>
<evidence type="ECO:0000313" key="3">
    <source>
        <dbReference type="Proteomes" id="UP000199642"/>
    </source>
</evidence>
<dbReference type="OrthoDB" id="2485468at2"/>
<keyword evidence="3" id="KW-1185">Reference proteome</keyword>
<gene>
    <name evidence="2" type="ORF">SAMN04487988_10656</name>
</gene>
<feature type="chain" id="PRO_5011521176" evidence="1">
    <location>
        <begin position="23"/>
        <end position="520"/>
    </location>
</feature>
<protein>
    <submittedName>
        <fullName evidence="2">WG containing repeat-containing protein</fullName>
    </submittedName>
</protein>
<feature type="signal peptide" evidence="1">
    <location>
        <begin position="1"/>
        <end position="22"/>
    </location>
</feature>
<dbReference type="STRING" id="435880.SAMN04487988_10656"/>
<evidence type="ECO:0000313" key="2">
    <source>
        <dbReference type="EMBL" id="SFG64785.1"/>
    </source>
</evidence>
<name>A0A1I2TIR0_9BACT</name>
<evidence type="ECO:0000256" key="1">
    <source>
        <dbReference type="SAM" id="SignalP"/>
    </source>
</evidence>
<reference evidence="3" key="1">
    <citation type="submission" date="2016-10" db="EMBL/GenBank/DDBJ databases">
        <authorList>
            <person name="Varghese N."/>
            <person name="Submissions S."/>
        </authorList>
    </citation>
    <scope>NUCLEOTIDE SEQUENCE [LARGE SCALE GENOMIC DNA]</scope>
    <source>
        <strain evidence="3">DSM 19315</strain>
    </source>
</reference>
<dbReference type="PANTHER" id="PTHR37841:SF1">
    <property type="entry name" value="DUF3298 DOMAIN-CONTAINING PROTEIN"/>
    <property type="match status" value="1"/>
</dbReference>
<accession>A0A1I2TIR0</accession>
<dbReference type="InterPro" id="IPR032774">
    <property type="entry name" value="WG_beta_rep"/>
</dbReference>
<dbReference type="EMBL" id="FOPC01000006">
    <property type="protein sequence ID" value="SFG64785.1"/>
    <property type="molecule type" value="Genomic_DNA"/>
</dbReference>
<dbReference type="Proteomes" id="UP000199642">
    <property type="component" value="Unassembled WGS sequence"/>
</dbReference>
<dbReference type="RefSeq" id="WP_092791084.1">
    <property type="nucleotide sequence ID" value="NZ_FOPC01000006.1"/>
</dbReference>